<evidence type="ECO:0000313" key="1">
    <source>
        <dbReference type="EMBL" id="CAG8852992.1"/>
    </source>
</evidence>
<dbReference type="EMBL" id="CAJVQB010118537">
    <property type="protein sequence ID" value="CAG8852992.1"/>
    <property type="molecule type" value="Genomic_DNA"/>
</dbReference>
<proteinExistence type="predicted"/>
<evidence type="ECO:0000313" key="2">
    <source>
        <dbReference type="Proteomes" id="UP000789901"/>
    </source>
</evidence>
<sequence length="44" mass="4768">KGLKCIITGGRQPAITCVWSGLRLIDHKPGKIGLLLRPDQTSLL</sequence>
<gene>
    <name evidence="1" type="ORF">GMARGA_LOCUS41813</name>
</gene>
<keyword evidence="2" id="KW-1185">Reference proteome</keyword>
<reference evidence="1 2" key="1">
    <citation type="submission" date="2021-06" db="EMBL/GenBank/DDBJ databases">
        <authorList>
            <person name="Kallberg Y."/>
            <person name="Tangrot J."/>
            <person name="Rosling A."/>
        </authorList>
    </citation>
    <scope>NUCLEOTIDE SEQUENCE [LARGE SCALE GENOMIC DNA]</scope>
    <source>
        <strain evidence="1 2">120-4 pot B 10/14</strain>
    </source>
</reference>
<feature type="non-terminal residue" evidence="1">
    <location>
        <position position="44"/>
    </location>
</feature>
<protein>
    <submittedName>
        <fullName evidence="1">44747_t:CDS:1</fullName>
    </submittedName>
</protein>
<comment type="caution">
    <text evidence="1">The sequence shown here is derived from an EMBL/GenBank/DDBJ whole genome shotgun (WGS) entry which is preliminary data.</text>
</comment>
<organism evidence="1 2">
    <name type="scientific">Gigaspora margarita</name>
    <dbReference type="NCBI Taxonomy" id="4874"/>
    <lineage>
        <taxon>Eukaryota</taxon>
        <taxon>Fungi</taxon>
        <taxon>Fungi incertae sedis</taxon>
        <taxon>Mucoromycota</taxon>
        <taxon>Glomeromycotina</taxon>
        <taxon>Glomeromycetes</taxon>
        <taxon>Diversisporales</taxon>
        <taxon>Gigasporaceae</taxon>
        <taxon>Gigaspora</taxon>
    </lineage>
</organism>
<dbReference type="Proteomes" id="UP000789901">
    <property type="component" value="Unassembled WGS sequence"/>
</dbReference>
<accession>A0ABN7XCR0</accession>
<name>A0ABN7XCR0_GIGMA</name>
<feature type="non-terminal residue" evidence="1">
    <location>
        <position position="1"/>
    </location>
</feature>